<dbReference type="InterPro" id="IPR008274">
    <property type="entry name" value="AldOxase/xan_DH_MoCoBD1"/>
</dbReference>
<feature type="compositionally biased region" description="Low complexity" evidence="1">
    <location>
        <begin position="1"/>
        <end position="13"/>
    </location>
</feature>
<feature type="region of interest" description="Disordered" evidence="1">
    <location>
        <begin position="1"/>
        <end position="31"/>
    </location>
</feature>
<dbReference type="InterPro" id="IPR046867">
    <property type="entry name" value="AldOxase/xan_DH_MoCoBD2"/>
</dbReference>
<evidence type="ECO:0000313" key="3">
    <source>
        <dbReference type="EMBL" id="PYE74981.1"/>
    </source>
</evidence>
<dbReference type="PANTHER" id="PTHR11908">
    <property type="entry name" value="XANTHINE DEHYDROGENASE"/>
    <property type="match status" value="1"/>
</dbReference>
<dbReference type="Gene3D" id="3.30.365.10">
    <property type="entry name" value="Aldehyde oxidase/xanthine dehydrogenase, molybdopterin binding domain"/>
    <property type="match status" value="4"/>
</dbReference>
<dbReference type="RefSeq" id="WP_110466388.1">
    <property type="nucleotide sequence ID" value="NZ_JAMOFZ010000020.1"/>
</dbReference>
<dbReference type="GO" id="GO:0005506">
    <property type="term" value="F:iron ion binding"/>
    <property type="evidence" value="ECO:0007669"/>
    <property type="project" value="InterPro"/>
</dbReference>
<dbReference type="Pfam" id="PF01315">
    <property type="entry name" value="Ald_Xan_dh_C"/>
    <property type="match status" value="1"/>
</dbReference>
<reference evidence="3 4" key="1">
    <citation type="submission" date="2018-06" db="EMBL/GenBank/DDBJ databases">
        <title>Genomic Encyclopedia of Type Strains, Phase III (KMG-III): the genomes of soil and plant-associated and newly described type strains.</title>
        <authorList>
            <person name="Whitman W."/>
        </authorList>
    </citation>
    <scope>NUCLEOTIDE SEQUENCE [LARGE SCALE GENOMIC DNA]</scope>
    <source>
        <strain evidence="3 4">CECT 7646</strain>
    </source>
</reference>
<dbReference type="Proteomes" id="UP000247540">
    <property type="component" value="Unassembled WGS sequence"/>
</dbReference>
<dbReference type="PANTHER" id="PTHR11908:SF153">
    <property type="entry name" value="DEHYDROGENASE"/>
    <property type="match status" value="1"/>
</dbReference>
<accession>A0A318SFD9</accession>
<dbReference type="EMBL" id="QJTC01000021">
    <property type="protein sequence ID" value="PYE74981.1"/>
    <property type="molecule type" value="Genomic_DNA"/>
</dbReference>
<gene>
    <name evidence="3" type="ORF">DFQ15_1212</name>
</gene>
<dbReference type="SUPFAM" id="SSF54665">
    <property type="entry name" value="CO dehydrogenase molybdoprotein N-domain-like"/>
    <property type="match status" value="1"/>
</dbReference>
<dbReference type="InterPro" id="IPR000674">
    <property type="entry name" value="Ald_Oxase/Xan_DH_a/b"/>
</dbReference>
<dbReference type="SMART" id="SM01008">
    <property type="entry name" value="Ald_Xan_dh_C"/>
    <property type="match status" value="1"/>
</dbReference>
<evidence type="ECO:0000313" key="4">
    <source>
        <dbReference type="Proteomes" id="UP000247540"/>
    </source>
</evidence>
<evidence type="ECO:0000259" key="2">
    <source>
        <dbReference type="SMART" id="SM01008"/>
    </source>
</evidence>
<keyword evidence="4" id="KW-1185">Reference proteome</keyword>
<dbReference type="Gene3D" id="3.90.1170.50">
    <property type="entry name" value="Aldehyde oxidase/xanthine dehydrogenase, a/b hammerhead"/>
    <property type="match status" value="1"/>
</dbReference>
<proteinExistence type="predicted"/>
<dbReference type="GO" id="GO:0016491">
    <property type="term" value="F:oxidoreductase activity"/>
    <property type="evidence" value="ECO:0007669"/>
    <property type="project" value="InterPro"/>
</dbReference>
<dbReference type="AlphaFoldDB" id="A0A318SFD9"/>
<evidence type="ECO:0000256" key="1">
    <source>
        <dbReference type="SAM" id="MobiDB-lite"/>
    </source>
</evidence>
<dbReference type="SUPFAM" id="SSF56003">
    <property type="entry name" value="Molybdenum cofactor-binding domain"/>
    <property type="match status" value="1"/>
</dbReference>
<feature type="domain" description="Aldehyde oxidase/xanthine dehydrogenase a/b hammerhead" evidence="2">
    <location>
        <begin position="38"/>
        <end position="152"/>
    </location>
</feature>
<comment type="caution">
    <text evidence="3">The sequence shown here is derived from an EMBL/GenBank/DDBJ whole genome shotgun (WGS) entry which is preliminary data.</text>
</comment>
<dbReference type="OrthoDB" id="221297at2"/>
<sequence length="764" mass="82806">MNSTSTAPATARAPRPEVNLPGPFGTPVPRVDGRAKVTGAARYAAEHFADGMVYGVVVSATIARGRIARIDTAAARAVPGLVEVMHHGNRLPMSRLDLMHKDIVSPSGSPFRPLEDDRVHSEGQPVALVIAETFEAARHAARLVRIDYAAEPHRSSLHKRLDEARKPGRLKFGFTPPPKPKGDADRIFAAADIRVAAEYLASSEYHNPMEMFATTAVWDGPGRLTVYDKTQGAQNSRMYLAHALKLKKENVRVLCPYVGGAFGSGLRPQYQSLLASMAALKLQRPVRVVLTRQQMFTFGHRPEAVQTIRLSCTPDGRLTSVQHSAVTETSRNEDYVEVIVNWSALLYPCDNVALDFKVVPLDRFTPIDMRAPGAVTGVHALECAMDELAYAADLDPLALRLCNYAERDHGEDKPFSSKALRDCYAQGAERFGWARRSAAPRSMRDGRTLVGWGMATGVWDAMQMPGAARAVLQADGTLAVSSATTDIGTGTYTVMAQIAAASIGLPLDKVVFTLGDSTLPMAPIEGGSMTVATIGTAVQAACHKLARTLFRMVRVLPDAPLGKPLFEEVEFADGCIRLVADPARYVAFDDLLRRSGKDRVEEKTLSLAHFLKQRKFTRSTHSAVFAEVRVDEDFGTVEVTRIVSAIAAGRIVNPRTATSQIQGGVVWGISHALHEEALHDHRLGKVVNHSFAEYHVPVNRDIGEIDVLFVPEEDDVVNPLGVKGVGEIGMVGVSAAIANAIFHATGRRLYSVPMTPEKVMAPGG</sequence>
<dbReference type="InterPro" id="IPR037165">
    <property type="entry name" value="AldOxase/xan_DH_Mopterin-bd_sf"/>
</dbReference>
<dbReference type="Pfam" id="PF20256">
    <property type="entry name" value="MoCoBD_2"/>
    <property type="match status" value="1"/>
</dbReference>
<dbReference type="Pfam" id="PF02738">
    <property type="entry name" value="MoCoBD_1"/>
    <property type="match status" value="1"/>
</dbReference>
<dbReference type="InterPro" id="IPR036856">
    <property type="entry name" value="Ald_Oxase/Xan_DH_a/b_sf"/>
</dbReference>
<organism evidence="3 4">
    <name type="scientific">Xylophilus ampelinus</name>
    <dbReference type="NCBI Taxonomy" id="54067"/>
    <lineage>
        <taxon>Bacteria</taxon>
        <taxon>Pseudomonadati</taxon>
        <taxon>Pseudomonadota</taxon>
        <taxon>Betaproteobacteria</taxon>
        <taxon>Burkholderiales</taxon>
        <taxon>Xylophilus</taxon>
    </lineage>
</organism>
<protein>
    <submittedName>
        <fullName evidence="3">Xanthine dehydrogenase molybdenum binding subunit apoprotein</fullName>
    </submittedName>
</protein>
<dbReference type="InterPro" id="IPR016208">
    <property type="entry name" value="Ald_Oxase/xanthine_DH-like"/>
</dbReference>
<name>A0A318SFD9_9BURK</name>